<keyword evidence="10" id="KW-0378">Hydrolase</keyword>
<comment type="similarity">
    <text evidence="3">In the C-terminal section; belongs to the transpeptidase family.</text>
</comment>
<evidence type="ECO:0000256" key="11">
    <source>
        <dbReference type="ARBA" id="ARBA00022960"/>
    </source>
</evidence>
<name>A0A315ZBC7_SEDFL</name>
<dbReference type="GO" id="GO:0008955">
    <property type="term" value="F:peptidoglycan glycosyltransferase activity"/>
    <property type="evidence" value="ECO:0007669"/>
    <property type="project" value="UniProtKB-EC"/>
</dbReference>
<feature type="domain" description="Glycosyl transferase family 51" evidence="20">
    <location>
        <begin position="63"/>
        <end position="247"/>
    </location>
</feature>
<evidence type="ECO:0000256" key="18">
    <source>
        <dbReference type="SAM" id="Phobius"/>
    </source>
</evidence>
<dbReference type="Pfam" id="PF00905">
    <property type="entry name" value="Transpeptidase"/>
    <property type="match status" value="1"/>
</dbReference>
<dbReference type="GO" id="GO:0008360">
    <property type="term" value="P:regulation of cell shape"/>
    <property type="evidence" value="ECO:0007669"/>
    <property type="project" value="UniProtKB-KW"/>
</dbReference>
<dbReference type="GO" id="GO:0006508">
    <property type="term" value="P:proteolysis"/>
    <property type="evidence" value="ECO:0007669"/>
    <property type="project" value="UniProtKB-KW"/>
</dbReference>
<keyword evidence="22" id="KW-1185">Reference proteome</keyword>
<comment type="catalytic activity">
    <reaction evidence="16">
        <text>Preferential cleavage: (Ac)2-L-Lys-D-Ala-|-D-Ala. Also transpeptidation of peptidyl-alanyl moieties that are N-acyl substituents of D-alanine.</text>
        <dbReference type="EC" id="3.4.16.4"/>
    </reaction>
</comment>
<evidence type="ECO:0000313" key="21">
    <source>
        <dbReference type="EMBL" id="PWJ42602.1"/>
    </source>
</evidence>
<comment type="subcellular location">
    <subcellularLocation>
        <location evidence="1">Cell membrane</location>
    </subcellularLocation>
</comment>
<keyword evidence="8" id="KW-0328">Glycosyltransferase</keyword>
<feature type="domain" description="Penicillin-binding protein transpeptidase" evidence="19">
    <location>
        <begin position="435"/>
        <end position="712"/>
    </location>
</feature>
<evidence type="ECO:0000256" key="16">
    <source>
        <dbReference type="ARBA" id="ARBA00034000"/>
    </source>
</evidence>
<dbReference type="GO" id="GO:0005886">
    <property type="term" value="C:plasma membrane"/>
    <property type="evidence" value="ECO:0007669"/>
    <property type="project" value="UniProtKB-SubCell"/>
</dbReference>
<dbReference type="SUPFAM" id="SSF56601">
    <property type="entry name" value="beta-lactamase/transpeptidase-like"/>
    <property type="match status" value="1"/>
</dbReference>
<keyword evidence="5" id="KW-1003">Cell membrane</keyword>
<keyword evidence="18" id="KW-0812">Transmembrane</keyword>
<dbReference type="InterPro" id="IPR001264">
    <property type="entry name" value="Glyco_trans_51"/>
</dbReference>
<dbReference type="EMBL" id="QGDO01000002">
    <property type="protein sequence ID" value="PWJ42602.1"/>
    <property type="molecule type" value="Genomic_DNA"/>
</dbReference>
<evidence type="ECO:0000256" key="7">
    <source>
        <dbReference type="ARBA" id="ARBA00022670"/>
    </source>
</evidence>
<keyword evidence="11" id="KW-0133">Cell shape</keyword>
<keyword evidence="15" id="KW-0961">Cell wall biogenesis/degradation</keyword>
<proteinExistence type="inferred from homology"/>
<evidence type="ECO:0000256" key="17">
    <source>
        <dbReference type="ARBA" id="ARBA00049902"/>
    </source>
</evidence>
<keyword evidence="13 18" id="KW-0472">Membrane</keyword>
<dbReference type="RefSeq" id="WP_109616738.1">
    <property type="nucleotide sequence ID" value="NZ_QGDO01000002.1"/>
</dbReference>
<comment type="caution">
    <text evidence="21">The sequence shown here is derived from an EMBL/GenBank/DDBJ whole genome shotgun (WGS) entry which is preliminary data.</text>
</comment>
<sequence length="826" mass="94213">MYQRIVKVLWVIFGIGLLCLVLWPFAIKNNWGNLVGKMPDPKVLENPKNDLASELYSADGVLLGKYFRYNRTKVPYDSLSTNLIDALISSEDIRYFDHSGIDMIGTFAAPYYLLKGNKRGSSTITQQLAKILFRTRRDEGLQGLLNSGYGFLPTVINKFKEWVLAYELEKAYTKEEIIEMYMNTFEFGSNAFGIDVASKTFFDTTPSQLTVSQSAMLVAMLRNPTKYSPVYHPEKAKEARNVVLNQMAKYKEIDKVEADSLKSADLGLQYNVENHVKGLAPYFRAEIRKVLLDFCRQQNLDLFSDGLKIYTTIDSRMQKYAEEAVNQHMKHQNKLFKDHWKRPSHIKANDYNWGPWIDREGKQIEGFLKYEMKKTQAYRNMRRKYDGDSVKMWNELTKKREMTVFSWTADGNETDTLFSSWDSLNYYKQMLHMGMMSMEPGTGKIKAWVGGVDFKYFKYDQVKQGYRQPGSTFKPLLYSAAMDINLQRYNPCTKVLDVPVTFEPSETGSGESWTPKNAGPYSGEEMTLRQAMARSVNTAAAKLVKELTPQRLVSYARDKFGFKYMRDKHFNFMLSKSERADGVSGYNKKPINAVPALCLGTEDVSIYELTAAYGTFFNKGVWTEPLFITRIEDKHGRVIAEFTPQKIEALSEEKAYLMTYMLRGSNEESGGTTLGLHRYNFKKDKETGQVYQVGGKTGTTSNFSDAWFVGATSDFMTGVWSGGENRSIHFRSITYGQGARQAMPAAAIFMDKVYADSALCSDLNYTRADFAKPSRPLSVRLDCIDELIVAPDSALVENDSLVQEVDSQKQEYFIPSDVDDEDEDIL</sequence>
<dbReference type="GO" id="GO:0008658">
    <property type="term" value="F:penicillin binding"/>
    <property type="evidence" value="ECO:0007669"/>
    <property type="project" value="InterPro"/>
</dbReference>
<evidence type="ECO:0000256" key="1">
    <source>
        <dbReference type="ARBA" id="ARBA00004236"/>
    </source>
</evidence>
<dbReference type="Pfam" id="PF00912">
    <property type="entry name" value="Transgly"/>
    <property type="match status" value="1"/>
</dbReference>
<dbReference type="InterPro" id="IPR012338">
    <property type="entry name" value="Beta-lactam/transpept-like"/>
</dbReference>
<dbReference type="InterPro" id="IPR023346">
    <property type="entry name" value="Lysozyme-like_dom_sf"/>
</dbReference>
<evidence type="ECO:0000256" key="9">
    <source>
        <dbReference type="ARBA" id="ARBA00022679"/>
    </source>
</evidence>
<dbReference type="InterPro" id="IPR036950">
    <property type="entry name" value="PBP_transglycosylase"/>
</dbReference>
<dbReference type="SUPFAM" id="SSF53955">
    <property type="entry name" value="Lysozyme-like"/>
    <property type="match status" value="1"/>
</dbReference>
<dbReference type="GO" id="GO:0071555">
    <property type="term" value="P:cell wall organization"/>
    <property type="evidence" value="ECO:0007669"/>
    <property type="project" value="UniProtKB-KW"/>
</dbReference>
<evidence type="ECO:0000256" key="12">
    <source>
        <dbReference type="ARBA" id="ARBA00022984"/>
    </source>
</evidence>
<reference evidence="21 22" key="1">
    <citation type="submission" date="2018-03" db="EMBL/GenBank/DDBJ databases">
        <title>Genomic Encyclopedia of Archaeal and Bacterial Type Strains, Phase II (KMG-II): from individual species to whole genera.</title>
        <authorList>
            <person name="Goeker M."/>
        </authorList>
    </citation>
    <scope>NUCLEOTIDE SEQUENCE [LARGE SCALE GENOMIC DNA]</scope>
    <source>
        <strain evidence="21 22">DSM 28229</strain>
    </source>
</reference>
<keyword evidence="9" id="KW-0808">Transferase</keyword>
<evidence type="ECO:0000313" key="22">
    <source>
        <dbReference type="Proteomes" id="UP000245535"/>
    </source>
</evidence>
<evidence type="ECO:0000256" key="10">
    <source>
        <dbReference type="ARBA" id="ARBA00022801"/>
    </source>
</evidence>
<evidence type="ECO:0000256" key="15">
    <source>
        <dbReference type="ARBA" id="ARBA00023316"/>
    </source>
</evidence>
<accession>A0A315ZBC7</accession>
<dbReference type="GO" id="GO:0030288">
    <property type="term" value="C:outer membrane-bounded periplasmic space"/>
    <property type="evidence" value="ECO:0007669"/>
    <property type="project" value="TreeGrafter"/>
</dbReference>
<keyword evidence="7" id="KW-0645">Protease</keyword>
<evidence type="ECO:0000256" key="5">
    <source>
        <dbReference type="ARBA" id="ARBA00022475"/>
    </source>
</evidence>
<evidence type="ECO:0000256" key="8">
    <source>
        <dbReference type="ARBA" id="ARBA00022676"/>
    </source>
</evidence>
<evidence type="ECO:0000256" key="13">
    <source>
        <dbReference type="ARBA" id="ARBA00023136"/>
    </source>
</evidence>
<keyword evidence="12" id="KW-0573">Peptidoglycan synthesis</keyword>
<evidence type="ECO:0000256" key="4">
    <source>
        <dbReference type="ARBA" id="ARBA00007739"/>
    </source>
</evidence>
<evidence type="ECO:0000256" key="6">
    <source>
        <dbReference type="ARBA" id="ARBA00022645"/>
    </source>
</evidence>
<dbReference type="GO" id="GO:0009002">
    <property type="term" value="F:serine-type D-Ala-D-Ala carboxypeptidase activity"/>
    <property type="evidence" value="ECO:0007669"/>
    <property type="project" value="UniProtKB-EC"/>
</dbReference>
<dbReference type="PANTHER" id="PTHR32282:SF11">
    <property type="entry name" value="PENICILLIN-BINDING PROTEIN 1B"/>
    <property type="match status" value="1"/>
</dbReference>
<gene>
    <name evidence="21" type="ORF">BC781_102146</name>
</gene>
<comment type="catalytic activity">
    <reaction evidence="17">
        <text>[GlcNAc-(1-&gt;4)-Mur2Ac(oyl-L-Ala-gamma-D-Glu-L-Lys-D-Ala-D-Ala)](n)-di-trans,octa-cis-undecaprenyl diphosphate + beta-D-GlcNAc-(1-&gt;4)-Mur2Ac(oyl-L-Ala-gamma-D-Glu-L-Lys-D-Ala-D-Ala)-di-trans,octa-cis-undecaprenyl diphosphate = [GlcNAc-(1-&gt;4)-Mur2Ac(oyl-L-Ala-gamma-D-Glu-L-Lys-D-Ala-D-Ala)](n+1)-di-trans,octa-cis-undecaprenyl diphosphate + di-trans,octa-cis-undecaprenyl diphosphate + H(+)</text>
        <dbReference type="Rhea" id="RHEA:23708"/>
        <dbReference type="Rhea" id="RHEA-COMP:9602"/>
        <dbReference type="Rhea" id="RHEA-COMP:9603"/>
        <dbReference type="ChEBI" id="CHEBI:15378"/>
        <dbReference type="ChEBI" id="CHEBI:58405"/>
        <dbReference type="ChEBI" id="CHEBI:60033"/>
        <dbReference type="ChEBI" id="CHEBI:78435"/>
        <dbReference type="EC" id="2.4.99.28"/>
    </reaction>
</comment>
<dbReference type="InterPro" id="IPR001460">
    <property type="entry name" value="PCN-bd_Tpept"/>
</dbReference>
<dbReference type="OrthoDB" id="9766909at2"/>
<dbReference type="Gene3D" id="3.40.710.10">
    <property type="entry name" value="DD-peptidase/beta-lactamase superfamily"/>
    <property type="match status" value="2"/>
</dbReference>
<comment type="similarity">
    <text evidence="4">In the N-terminal section; belongs to the glycosyltransferase 51 family.</text>
</comment>
<organism evidence="21 22">
    <name type="scientific">Sediminitomix flava</name>
    <dbReference type="NCBI Taxonomy" id="379075"/>
    <lineage>
        <taxon>Bacteria</taxon>
        <taxon>Pseudomonadati</taxon>
        <taxon>Bacteroidota</taxon>
        <taxon>Cytophagia</taxon>
        <taxon>Cytophagales</taxon>
        <taxon>Flammeovirgaceae</taxon>
        <taxon>Sediminitomix</taxon>
    </lineage>
</organism>
<dbReference type="InterPro" id="IPR050396">
    <property type="entry name" value="Glycosyltr_51/Transpeptidase"/>
</dbReference>
<dbReference type="PANTHER" id="PTHR32282">
    <property type="entry name" value="BINDING PROTEIN TRANSPEPTIDASE, PUTATIVE-RELATED"/>
    <property type="match status" value="1"/>
</dbReference>
<comment type="pathway">
    <text evidence="2">Cell wall biogenesis; peptidoglycan biosynthesis.</text>
</comment>
<dbReference type="AlphaFoldDB" id="A0A315ZBC7"/>
<keyword evidence="6" id="KW-0121">Carboxypeptidase</keyword>
<evidence type="ECO:0000259" key="20">
    <source>
        <dbReference type="Pfam" id="PF00912"/>
    </source>
</evidence>
<protein>
    <submittedName>
        <fullName evidence="21">Penicillin-binding protein 1A</fullName>
    </submittedName>
</protein>
<dbReference type="Proteomes" id="UP000245535">
    <property type="component" value="Unassembled WGS sequence"/>
</dbReference>
<keyword evidence="18" id="KW-1133">Transmembrane helix</keyword>
<evidence type="ECO:0000259" key="19">
    <source>
        <dbReference type="Pfam" id="PF00905"/>
    </source>
</evidence>
<evidence type="ECO:0000256" key="2">
    <source>
        <dbReference type="ARBA" id="ARBA00004752"/>
    </source>
</evidence>
<evidence type="ECO:0000256" key="3">
    <source>
        <dbReference type="ARBA" id="ARBA00007090"/>
    </source>
</evidence>
<feature type="transmembrane region" description="Helical" evidence="18">
    <location>
        <begin position="7"/>
        <end position="26"/>
    </location>
</feature>
<dbReference type="Gene3D" id="1.10.3810.10">
    <property type="entry name" value="Biosynthetic peptidoglycan transglycosylase-like"/>
    <property type="match status" value="1"/>
</dbReference>
<dbReference type="GO" id="GO:0009252">
    <property type="term" value="P:peptidoglycan biosynthetic process"/>
    <property type="evidence" value="ECO:0007669"/>
    <property type="project" value="UniProtKB-KW"/>
</dbReference>
<evidence type="ECO:0000256" key="14">
    <source>
        <dbReference type="ARBA" id="ARBA00023268"/>
    </source>
</evidence>
<keyword evidence="14" id="KW-0511">Multifunctional enzyme</keyword>